<evidence type="ECO:0000313" key="1">
    <source>
        <dbReference type="EnsemblPlants" id="AVESA.00010b.r2.3DG0549510.1.CDS"/>
    </source>
</evidence>
<dbReference type="EnsemblPlants" id="AVESA.00010b.r2.3DG0549510.1">
    <property type="protein sequence ID" value="AVESA.00010b.r2.3DG0549510.1.CDS"/>
    <property type="gene ID" value="AVESA.00010b.r2.3DG0549510"/>
</dbReference>
<accession>A0ACD5W0M2</accession>
<evidence type="ECO:0000313" key="2">
    <source>
        <dbReference type="Proteomes" id="UP001732700"/>
    </source>
</evidence>
<sequence>MARSMNPYFTTMVLLVFILVLLANHGQCRNLDQDMENGTKLSLPGRLCMARSCEDMSRCYCCLIGHTCYPTLVTCISSCAGSYSTHVHGHPPIESNCPLHCMA</sequence>
<keyword evidence="2" id="KW-1185">Reference proteome</keyword>
<reference evidence="1" key="1">
    <citation type="submission" date="2021-05" db="EMBL/GenBank/DDBJ databases">
        <authorList>
            <person name="Scholz U."/>
            <person name="Mascher M."/>
            <person name="Fiebig A."/>
        </authorList>
    </citation>
    <scope>NUCLEOTIDE SEQUENCE [LARGE SCALE GENOMIC DNA]</scope>
</reference>
<proteinExistence type="predicted"/>
<protein>
    <submittedName>
        <fullName evidence="1">Uncharacterized protein</fullName>
    </submittedName>
</protein>
<organism evidence="1 2">
    <name type="scientific">Avena sativa</name>
    <name type="common">Oat</name>
    <dbReference type="NCBI Taxonomy" id="4498"/>
    <lineage>
        <taxon>Eukaryota</taxon>
        <taxon>Viridiplantae</taxon>
        <taxon>Streptophyta</taxon>
        <taxon>Embryophyta</taxon>
        <taxon>Tracheophyta</taxon>
        <taxon>Spermatophyta</taxon>
        <taxon>Magnoliopsida</taxon>
        <taxon>Liliopsida</taxon>
        <taxon>Poales</taxon>
        <taxon>Poaceae</taxon>
        <taxon>BOP clade</taxon>
        <taxon>Pooideae</taxon>
        <taxon>Poodae</taxon>
        <taxon>Poeae</taxon>
        <taxon>Poeae Chloroplast Group 1 (Aveneae type)</taxon>
        <taxon>Aveninae</taxon>
        <taxon>Avena</taxon>
    </lineage>
</organism>
<dbReference type="Proteomes" id="UP001732700">
    <property type="component" value="Chromosome 3D"/>
</dbReference>
<name>A0ACD5W0M2_AVESA</name>
<reference evidence="1" key="2">
    <citation type="submission" date="2025-09" db="UniProtKB">
        <authorList>
            <consortium name="EnsemblPlants"/>
        </authorList>
    </citation>
    <scope>IDENTIFICATION</scope>
</reference>